<keyword evidence="4 5" id="KW-0472">Membrane</keyword>
<gene>
    <name evidence="6" type="ORF">JCM17846_24160</name>
</gene>
<feature type="transmembrane region" description="Helical" evidence="5">
    <location>
        <begin position="97"/>
        <end position="115"/>
    </location>
</feature>
<feature type="transmembrane region" description="Helical" evidence="5">
    <location>
        <begin position="136"/>
        <end position="154"/>
    </location>
</feature>
<accession>A0A5A7NAH3</accession>
<name>A0A5A7NAH3_9PROT</name>
<keyword evidence="3 5" id="KW-1133">Transmembrane helix</keyword>
<feature type="transmembrane region" description="Helical" evidence="5">
    <location>
        <begin position="379"/>
        <end position="402"/>
    </location>
</feature>
<evidence type="ECO:0000256" key="5">
    <source>
        <dbReference type="SAM" id="Phobius"/>
    </source>
</evidence>
<protein>
    <submittedName>
        <fullName evidence="6">Di-and tricarboxylate transporter</fullName>
    </submittedName>
</protein>
<feature type="transmembrane region" description="Helical" evidence="5">
    <location>
        <begin position="184"/>
        <end position="207"/>
    </location>
</feature>
<feature type="transmembrane region" description="Helical" evidence="5">
    <location>
        <begin position="227"/>
        <end position="249"/>
    </location>
</feature>
<feature type="transmembrane region" description="Helical" evidence="5">
    <location>
        <begin position="73"/>
        <end position="91"/>
    </location>
</feature>
<sequence>MSENPQADEAENTGNSGGRRLYQSIGLVLGPLLAALLLLLPAPAGLSADGWVVVALLVWMASWWATEAIPVPATSLLPLVVLPLFGVTTLAEASRPFSEPVIYLLLGGFIMAMAMQRWGLHQRIALSIVARSGSHPASLIFGFMLAAAVLSMWVSNTATTLMMLPIGLMVASTVLGPRAGDHPFAIALALGIAWGATIGGLGTIIGTPANAFVVGFVREAQGLEISFIAWMAFGLPVVALMLPCAWFVLTRLCFRFDAADVRGGRAVVENQLAALGAMTKAEKRTAAVFLLVGLAWALRLLLNELPGFHYLSDMGIAIIGALAMFLVPAGGKTARGTALLDWPSANRLPWGVILLFGGGLSLAAAIRSTGLAEYLGSQLSVLASYPVLFLIFAVVLLIIFLTELTSNTAVVAALVPVLASIADISGLAPILLAAPAALAGSSAFMLPVATAPNAIVYASGQIKIPDMVRAGFRLNLLGTVIITGICWLIVPRLFG</sequence>
<dbReference type="PANTHER" id="PTHR10283:SF82">
    <property type="entry name" value="SOLUTE CARRIER FAMILY 13 MEMBER 2"/>
    <property type="match status" value="1"/>
</dbReference>
<evidence type="ECO:0000256" key="4">
    <source>
        <dbReference type="ARBA" id="ARBA00023136"/>
    </source>
</evidence>
<feature type="transmembrane region" description="Helical" evidence="5">
    <location>
        <begin position="438"/>
        <end position="458"/>
    </location>
</feature>
<feature type="transmembrane region" description="Helical" evidence="5">
    <location>
        <begin position="308"/>
        <end position="327"/>
    </location>
</feature>
<dbReference type="CDD" id="cd01115">
    <property type="entry name" value="SLC13_permease"/>
    <property type="match status" value="1"/>
</dbReference>
<dbReference type="NCBIfam" id="TIGR00785">
    <property type="entry name" value="dass"/>
    <property type="match status" value="1"/>
</dbReference>
<feature type="transmembrane region" description="Helical" evidence="5">
    <location>
        <begin position="160"/>
        <end position="177"/>
    </location>
</feature>
<proteinExistence type="predicted"/>
<dbReference type="EMBL" id="BKCN01000013">
    <property type="protein sequence ID" value="GER04734.1"/>
    <property type="molecule type" value="Genomic_DNA"/>
</dbReference>
<evidence type="ECO:0000256" key="3">
    <source>
        <dbReference type="ARBA" id="ARBA00022989"/>
    </source>
</evidence>
<evidence type="ECO:0000313" key="7">
    <source>
        <dbReference type="Proteomes" id="UP000324996"/>
    </source>
</evidence>
<keyword evidence="7" id="KW-1185">Reference proteome</keyword>
<comment type="caution">
    <text evidence="6">The sequence shown here is derived from an EMBL/GenBank/DDBJ whole genome shotgun (WGS) entry which is preliminary data.</text>
</comment>
<feature type="transmembrane region" description="Helical" evidence="5">
    <location>
        <begin position="21"/>
        <end position="42"/>
    </location>
</feature>
<dbReference type="AlphaFoldDB" id="A0A5A7NAH3"/>
<dbReference type="GO" id="GO:0005886">
    <property type="term" value="C:plasma membrane"/>
    <property type="evidence" value="ECO:0007669"/>
    <property type="project" value="TreeGrafter"/>
</dbReference>
<evidence type="ECO:0000256" key="1">
    <source>
        <dbReference type="ARBA" id="ARBA00004141"/>
    </source>
</evidence>
<evidence type="ECO:0000256" key="2">
    <source>
        <dbReference type="ARBA" id="ARBA00022692"/>
    </source>
</evidence>
<feature type="transmembrane region" description="Helical" evidence="5">
    <location>
        <begin position="470"/>
        <end position="490"/>
    </location>
</feature>
<dbReference type="GO" id="GO:0008514">
    <property type="term" value="F:organic anion transmembrane transporter activity"/>
    <property type="evidence" value="ECO:0007669"/>
    <property type="project" value="UniProtKB-ARBA"/>
</dbReference>
<keyword evidence="2 5" id="KW-0812">Transmembrane</keyword>
<feature type="transmembrane region" description="Helical" evidence="5">
    <location>
        <begin position="409"/>
        <end position="432"/>
    </location>
</feature>
<dbReference type="GO" id="GO:1905039">
    <property type="term" value="P:carboxylic acid transmembrane transport"/>
    <property type="evidence" value="ECO:0007669"/>
    <property type="project" value="UniProtKB-ARBA"/>
</dbReference>
<feature type="transmembrane region" description="Helical" evidence="5">
    <location>
        <begin position="348"/>
        <end position="367"/>
    </location>
</feature>
<organism evidence="6 7">
    <name type="scientific">Iodidimonas nitroreducens</name>
    <dbReference type="NCBI Taxonomy" id="1236968"/>
    <lineage>
        <taxon>Bacteria</taxon>
        <taxon>Pseudomonadati</taxon>
        <taxon>Pseudomonadota</taxon>
        <taxon>Alphaproteobacteria</taxon>
        <taxon>Iodidimonadales</taxon>
        <taxon>Iodidimonadaceae</taxon>
        <taxon>Iodidimonas</taxon>
    </lineage>
</organism>
<evidence type="ECO:0000313" key="6">
    <source>
        <dbReference type="EMBL" id="GER04734.1"/>
    </source>
</evidence>
<feature type="transmembrane region" description="Helical" evidence="5">
    <location>
        <begin position="48"/>
        <end position="66"/>
    </location>
</feature>
<dbReference type="Proteomes" id="UP000324996">
    <property type="component" value="Unassembled WGS sequence"/>
</dbReference>
<comment type="subcellular location">
    <subcellularLocation>
        <location evidence="1">Membrane</location>
        <topology evidence="1">Multi-pass membrane protein</topology>
    </subcellularLocation>
</comment>
<feature type="transmembrane region" description="Helical" evidence="5">
    <location>
        <begin position="285"/>
        <end position="302"/>
    </location>
</feature>
<dbReference type="InterPro" id="IPR001898">
    <property type="entry name" value="SLC13A/DASS"/>
</dbReference>
<reference evidence="6 7" key="1">
    <citation type="submission" date="2019-09" db="EMBL/GenBank/DDBJ databases">
        <title>NBRP : Genome information of microbial organism related human and environment.</title>
        <authorList>
            <person name="Hattori M."/>
            <person name="Oshima K."/>
            <person name="Inaba H."/>
            <person name="Suda W."/>
            <person name="Sakamoto M."/>
            <person name="Iino T."/>
            <person name="Kitahara M."/>
            <person name="Oshida Y."/>
            <person name="Iida T."/>
            <person name="Kudo T."/>
            <person name="Itoh T."/>
            <person name="Ohkuma M."/>
        </authorList>
    </citation>
    <scope>NUCLEOTIDE SEQUENCE [LARGE SCALE GENOMIC DNA]</scope>
    <source>
        <strain evidence="6 7">Q-1</strain>
    </source>
</reference>
<dbReference type="PANTHER" id="PTHR10283">
    <property type="entry name" value="SOLUTE CARRIER FAMILY 13 MEMBER"/>
    <property type="match status" value="1"/>
</dbReference>
<dbReference type="RefSeq" id="WP_081837284.1">
    <property type="nucleotide sequence ID" value="NZ_BKCN01000013.1"/>
</dbReference>
<dbReference type="Pfam" id="PF00939">
    <property type="entry name" value="Na_sulph_symp"/>
    <property type="match status" value="1"/>
</dbReference>